<evidence type="ECO:0000313" key="9">
    <source>
        <dbReference type="EnsemblMetazoa" id="XP_019853537.1"/>
    </source>
</evidence>
<dbReference type="Pfam" id="PF01697">
    <property type="entry name" value="Glyco_transf_92"/>
    <property type="match status" value="1"/>
</dbReference>
<evidence type="ECO:0000256" key="6">
    <source>
        <dbReference type="ARBA" id="ARBA00022989"/>
    </source>
</evidence>
<keyword evidence="4 8" id="KW-0808">Transferase</keyword>
<dbReference type="PANTHER" id="PTHR21461">
    <property type="entry name" value="GLYCOSYLTRANSFERASE FAMILY 92 PROTEIN"/>
    <property type="match status" value="1"/>
</dbReference>
<evidence type="ECO:0000256" key="7">
    <source>
        <dbReference type="ARBA" id="ARBA00023136"/>
    </source>
</evidence>
<dbReference type="EnsemblMetazoa" id="XM_019997978.1">
    <property type="protein sequence ID" value="XP_019853537.1"/>
    <property type="gene ID" value="LOC109582917"/>
</dbReference>
<keyword evidence="10" id="KW-1185">Reference proteome</keyword>
<dbReference type="KEGG" id="aqu:109582917"/>
<dbReference type="EC" id="2.4.1.-" evidence="8"/>
<dbReference type="GO" id="GO:0005737">
    <property type="term" value="C:cytoplasm"/>
    <property type="evidence" value="ECO:0007669"/>
    <property type="project" value="TreeGrafter"/>
</dbReference>
<evidence type="ECO:0000256" key="8">
    <source>
        <dbReference type="RuleBase" id="RU366017"/>
    </source>
</evidence>
<evidence type="ECO:0000256" key="5">
    <source>
        <dbReference type="ARBA" id="ARBA00022692"/>
    </source>
</evidence>
<evidence type="ECO:0000256" key="1">
    <source>
        <dbReference type="ARBA" id="ARBA00004167"/>
    </source>
</evidence>
<keyword evidence="6 8" id="KW-1133">Transmembrane helix</keyword>
<dbReference type="PANTHER" id="PTHR21461:SF69">
    <property type="entry name" value="GLYCOSYLTRANSFERASE FAMILY 92 PROTEIN"/>
    <property type="match status" value="1"/>
</dbReference>
<evidence type="ECO:0000256" key="2">
    <source>
        <dbReference type="ARBA" id="ARBA00007647"/>
    </source>
</evidence>
<dbReference type="InterPro" id="IPR008166">
    <property type="entry name" value="Glyco_transf_92"/>
</dbReference>
<organism evidence="9 10">
    <name type="scientific">Amphimedon queenslandica</name>
    <name type="common">Sponge</name>
    <dbReference type="NCBI Taxonomy" id="400682"/>
    <lineage>
        <taxon>Eukaryota</taxon>
        <taxon>Metazoa</taxon>
        <taxon>Porifera</taxon>
        <taxon>Demospongiae</taxon>
        <taxon>Heteroscleromorpha</taxon>
        <taxon>Haplosclerida</taxon>
        <taxon>Niphatidae</taxon>
        <taxon>Amphimedon</taxon>
    </lineage>
</organism>
<accession>A0AAN0J9V7</accession>
<keyword evidence="3 8" id="KW-0328">Glycosyltransferase</keyword>
<evidence type="ECO:0000313" key="10">
    <source>
        <dbReference type="Proteomes" id="UP000007879"/>
    </source>
</evidence>
<evidence type="ECO:0000256" key="4">
    <source>
        <dbReference type="ARBA" id="ARBA00022679"/>
    </source>
</evidence>
<evidence type="ECO:0000256" key="3">
    <source>
        <dbReference type="ARBA" id="ARBA00022676"/>
    </source>
</evidence>
<dbReference type="Proteomes" id="UP000007879">
    <property type="component" value="Unassembled WGS sequence"/>
</dbReference>
<feature type="transmembrane region" description="Helical" evidence="8">
    <location>
        <begin position="12"/>
        <end position="33"/>
    </location>
</feature>
<dbReference type="GO" id="GO:0016757">
    <property type="term" value="F:glycosyltransferase activity"/>
    <property type="evidence" value="ECO:0007669"/>
    <property type="project" value="UniProtKB-UniRule"/>
</dbReference>
<protein>
    <recommendedName>
        <fullName evidence="8">Glycosyltransferase family 92 protein</fullName>
        <ecNumber evidence="8">2.4.1.-</ecNumber>
    </recommendedName>
</protein>
<proteinExistence type="inferred from homology"/>
<comment type="subcellular location">
    <subcellularLocation>
        <location evidence="1">Membrane</location>
        <topology evidence="1">Single-pass membrane protein</topology>
    </subcellularLocation>
</comment>
<comment type="similarity">
    <text evidence="2 8">Belongs to the glycosyltransferase 92 family.</text>
</comment>
<keyword evidence="5 8" id="KW-0812">Transmembrane</keyword>
<dbReference type="AlphaFoldDB" id="A0AAN0J9V7"/>
<dbReference type="RefSeq" id="XP_019853537.1">
    <property type="nucleotide sequence ID" value="XM_019997978.1"/>
</dbReference>
<name>A0AAN0J9V7_AMPQE</name>
<dbReference type="GeneID" id="109582917"/>
<dbReference type="GO" id="GO:0016020">
    <property type="term" value="C:membrane"/>
    <property type="evidence" value="ECO:0007669"/>
    <property type="project" value="UniProtKB-SubCell"/>
</dbReference>
<sequence>MSAKWRVGGPRLTKWRAVLLLVLMTVLVIFFSFHSTRGTFSFLASKVVLMDANGLVPGENVSTEVSTPKSELEPHANQDWNLYHPSNLDQLWIIMTKRILVRRLGFHDTRSSSYPSVVFNCMYDDRPELPHLKKFYSLLTFRNGSKACIPLEYWAHNGDYMHTRNTYTEIYYNYILRTESSVSEPPLQGQISFDPDCHSLSKTIPIKDNTTDRKYTYGVCLHKSIYNLTEPEMLVHWVELNLALGVEFMTIYLQNGYIPESYYTLMIPYIKRGIVEVLDWGLRPPVIPGYTKFWGQTAVITECIYRNMYRVKYLGLYDLDEFIIPGNLRTVPELIKKFEKETPAALNAASYGATNVFYYKSNEHLPRMNESLLASQCPKMSVPRYYTFNMRNKHVRPFVNKIIVKPKAVISVWTHFALKWMPGYTKEKYFTFDDAQLRHYRVPEKPGFLKTPLTVNSFTLDRYYNDTVMGIIRHACRKKN</sequence>
<reference evidence="10" key="1">
    <citation type="journal article" date="2010" name="Nature">
        <title>The Amphimedon queenslandica genome and the evolution of animal complexity.</title>
        <authorList>
            <person name="Srivastava M."/>
            <person name="Simakov O."/>
            <person name="Chapman J."/>
            <person name="Fahey B."/>
            <person name="Gauthier M.E."/>
            <person name="Mitros T."/>
            <person name="Richards G.S."/>
            <person name="Conaco C."/>
            <person name="Dacre M."/>
            <person name="Hellsten U."/>
            <person name="Larroux C."/>
            <person name="Putnam N.H."/>
            <person name="Stanke M."/>
            <person name="Adamska M."/>
            <person name="Darling A."/>
            <person name="Degnan S.M."/>
            <person name="Oakley T.H."/>
            <person name="Plachetzki D.C."/>
            <person name="Zhai Y."/>
            <person name="Adamski M."/>
            <person name="Calcino A."/>
            <person name="Cummins S.F."/>
            <person name="Goodstein D.M."/>
            <person name="Harris C."/>
            <person name="Jackson D.J."/>
            <person name="Leys S.P."/>
            <person name="Shu S."/>
            <person name="Woodcroft B.J."/>
            <person name="Vervoort M."/>
            <person name="Kosik K.S."/>
            <person name="Manning G."/>
            <person name="Degnan B.M."/>
            <person name="Rokhsar D.S."/>
        </authorList>
    </citation>
    <scope>NUCLEOTIDE SEQUENCE [LARGE SCALE GENOMIC DNA]</scope>
</reference>
<keyword evidence="7 8" id="KW-0472">Membrane</keyword>
<reference evidence="9" key="2">
    <citation type="submission" date="2024-06" db="UniProtKB">
        <authorList>
            <consortium name="EnsemblMetazoa"/>
        </authorList>
    </citation>
    <scope>IDENTIFICATION</scope>
</reference>